<proteinExistence type="predicted"/>
<evidence type="ECO:0000313" key="2">
    <source>
        <dbReference type="Proteomes" id="UP000324222"/>
    </source>
</evidence>
<sequence>MACNPGKHHRQDVPGVGTALLRVVGSTGGEQQCLMEESIRRCTTTKEEENAEGHRETDFVKM</sequence>
<comment type="caution">
    <text evidence="1">The sequence shown here is derived from an EMBL/GenBank/DDBJ whole genome shotgun (WGS) entry which is preliminary data.</text>
</comment>
<protein>
    <submittedName>
        <fullName evidence="1">Uncharacterized protein</fullName>
    </submittedName>
</protein>
<accession>A0A5B7JBG5</accession>
<reference evidence="1 2" key="1">
    <citation type="submission" date="2019-05" db="EMBL/GenBank/DDBJ databases">
        <title>Another draft genome of Portunus trituberculatus and its Hox gene families provides insights of decapod evolution.</title>
        <authorList>
            <person name="Jeong J.-H."/>
            <person name="Song I."/>
            <person name="Kim S."/>
            <person name="Choi T."/>
            <person name="Kim D."/>
            <person name="Ryu S."/>
            <person name="Kim W."/>
        </authorList>
    </citation>
    <scope>NUCLEOTIDE SEQUENCE [LARGE SCALE GENOMIC DNA]</scope>
    <source>
        <tissue evidence="1">Muscle</tissue>
    </source>
</reference>
<dbReference type="EMBL" id="VSRR010087615">
    <property type="protein sequence ID" value="MPC91396.1"/>
    <property type="molecule type" value="Genomic_DNA"/>
</dbReference>
<keyword evidence="2" id="KW-1185">Reference proteome</keyword>
<dbReference type="AlphaFoldDB" id="A0A5B7JBG5"/>
<evidence type="ECO:0000313" key="1">
    <source>
        <dbReference type="EMBL" id="MPC91396.1"/>
    </source>
</evidence>
<name>A0A5B7JBG5_PORTR</name>
<dbReference type="Proteomes" id="UP000324222">
    <property type="component" value="Unassembled WGS sequence"/>
</dbReference>
<organism evidence="1 2">
    <name type="scientific">Portunus trituberculatus</name>
    <name type="common">Swimming crab</name>
    <name type="synonym">Neptunus trituberculatus</name>
    <dbReference type="NCBI Taxonomy" id="210409"/>
    <lineage>
        <taxon>Eukaryota</taxon>
        <taxon>Metazoa</taxon>
        <taxon>Ecdysozoa</taxon>
        <taxon>Arthropoda</taxon>
        <taxon>Crustacea</taxon>
        <taxon>Multicrustacea</taxon>
        <taxon>Malacostraca</taxon>
        <taxon>Eumalacostraca</taxon>
        <taxon>Eucarida</taxon>
        <taxon>Decapoda</taxon>
        <taxon>Pleocyemata</taxon>
        <taxon>Brachyura</taxon>
        <taxon>Eubrachyura</taxon>
        <taxon>Portunoidea</taxon>
        <taxon>Portunidae</taxon>
        <taxon>Portuninae</taxon>
        <taxon>Portunus</taxon>
    </lineage>
</organism>
<gene>
    <name evidence="1" type="ORF">E2C01_086431</name>
</gene>